<organism evidence="3 4">
    <name type="scientific">Nocardioides pocheonensis</name>
    <dbReference type="NCBI Taxonomy" id="661485"/>
    <lineage>
        <taxon>Bacteria</taxon>
        <taxon>Bacillati</taxon>
        <taxon>Actinomycetota</taxon>
        <taxon>Actinomycetes</taxon>
        <taxon>Propionibacteriales</taxon>
        <taxon>Nocardioidaceae</taxon>
        <taxon>Nocardioides</taxon>
    </lineage>
</organism>
<evidence type="ECO:0000313" key="3">
    <source>
        <dbReference type="EMBL" id="RNM17371.1"/>
    </source>
</evidence>
<name>A0A3N0GY85_9ACTN</name>
<gene>
    <name evidence="3" type="ORF">EFL26_00855</name>
</gene>
<dbReference type="Proteomes" id="UP000279994">
    <property type="component" value="Unassembled WGS sequence"/>
</dbReference>
<dbReference type="Pfam" id="PF26308">
    <property type="entry name" value="YopA_M"/>
    <property type="match status" value="1"/>
</dbReference>
<evidence type="ECO:0000313" key="4">
    <source>
        <dbReference type="Proteomes" id="UP000279994"/>
    </source>
</evidence>
<feature type="compositionally biased region" description="Polar residues" evidence="1">
    <location>
        <begin position="186"/>
        <end position="199"/>
    </location>
</feature>
<protein>
    <recommendedName>
        <fullName evidence="2">YopA central domain-containing protein</fullName>
    </recommendedName>
</protein>
<reference evidence="3 4" key="1">
    <citation type="submission" date="2018-11" db="EMBL/GenBank/DDBJ databases">
        <authorList>
            <person name="Li F."/>
        </authorList>
    </citation>
    <scope>NUCLEOTIDE SEQUENCE [LARGE SCALE GENOMIC DNA]</scope>
    <source>
        <strain evidence="3 4">Gsoil 818</strain>
    </source>
</reference>
<feature type="region of interest" description="Disordered" evidence="1">
    <location>
        <begin position="178"/>
        <end position="199"/>
    </location>
</feature>
<dbReference type="EMBL" id="RJSF01000003">
    <property type="protein sequence ID" value="RNM17371.1"/>
    <property type="molecule type" value="Genomic_DNA"/>
</dbReference>
<accession>A0A3N0GY85</accession>
<proteinExistence type="predicted"/>
<sequence length="199" mass="21952">MSTSATHLAGIQVGDPTDLDHLTFFLFNGWYGYDGLNTCYGGNERPGRIESSIGDWRLRIEPRGDIPPDDLRKHQRETGKSTITHVGRIRRDDGGKFNAADSIEVLEVIESLAGFALGRVTAIVLPVGYRNGKATWAEWKCNRAIDRPIGVAPFLDQLHAAAQINEVFEAGYATRRTHCDGRSSKTHSATTMPPSTTQR</sequence>
<keyword evidence="4" id="KW-1185">Reference proteome</keyword>
<feature type="domain" description="YopA central" evidence="2">
    <location>
        <begin position="15"/>
        <end position="148"/>
    </location>
</feature>
<dbReference type="AlphaFoldDB" id="A0A3N0GY85"/>
<comment type="caution">
    <text evidence="3">The sequence shown here is derived from an EMBL/GenBank/DDBJ whole genome shotgun (WGS) entry which is preliminary data.</text>
</comment>
<evidence type="ECO:0000259" key="2">
    <source>
        <dbReference type="Pfam" id="PF26308"/>
    </source>
</evidence>
<evidence type="ECO:0000256" key="1">
    <source>
        <dbReference type="SAM" id="MobiDB-lite"/>
    </source>
</evidence>
<dbReference type="InterPro" id="IPR058684">
    <property type="entry name" value="YopA_M"/>
</dbReference>